<name>A0A7W8VEN8_9ACTN</name>
<protein>
    <submittedName>
        <fullName evidence="2">Uncharacterized protein</fullName>
    </submittedName>
</protein>
<dbReference type="RefSeq" id="WP_184393656.1">
    <property type="nucleotide sequence ID" value="NZ_BAAAJD010000075.1"/>
</dbReference>
<dbReference type="EMBL" id="JACHDB010000001">
    <property type="protein sequence ID" value="MBB5433691.1"/>
    <property type="molecule type" value="Genomic_DNA"/>
</dbReference>
<organism evidence="2 3">
    <name type="scientific">Nocardiopsis composta</name>
    <dbReference type="NCBI Taxonomy" id="157465"/>
    <lineage>
        <taxon>Bacteria</taxon>
        <taxon>Bacillati</taxon>
        <taxon>Actinomycetota</taxon>
        <taxon>Actinomycetes</taxon>
        <taxon>Streptosporangiales</taxon>
        <taxon>Nocardiopsidaceae</taxon>
        <taxon>Nocardiopsis</taxon>
    </lineage>
</organism>
<sequence>MANTARSDPRGTAHPGVPGALRAACLMWLVAIGAGAVETVIGAAGELAGNGFSAGLAANIAVRAVVYSGAAALVLFLYRRRPWARTALAVLLGCVGLATLLAPVASWFAAGGDAGAALAAADGADLAYYAVRGVHIAAVLGAMAAMFLPSSRAALRRR</sequence>
<feature type="transmembrane region" description="Helical" evidence="1">
    <location>
        <begin position="129"/>
        <end position="148"/>
    </location>
</feature>
<keyword evidence="3" id="KW-1185">Reference proteome</keyword>
<feature type="transmembrane region" description="Helical" evidence="1">
    <location>
        <begin position="90"/>
        <end position="109"/>
    </location>
</feature>
<keyword evidence="1" id="KW-0472">Membrane</keyword>
<proteinExistence type="predicted"/>
<evidence type="ECO:0000313" key="3">
    <source>
        <dbReference type="Proteomes" id="UP000572635"/>
    </source>
</evidence>
<evidence type="ECO:0000256" key="1">
    <source>
        <dbReference type="SAM" id="Phobius"/>
    </source>
</evidence>
<keyword evidence="1" id="KW-0812">Transmembrane</keyword>
<accession>A0A7W8VEN8</accession>
<comment type="caution">
    <text evidence="2">The sequence shown here is derived from an EMBL/GenBank/DDBJ whole genome shotgun (WGS) entry which is preliminary data.</text>
</comment>
<dbReference type="Proteomes" id="UP000572635">
    <property type="component" value="Unassembled WGS sequence"/>
</dbReference>
<keyword evidence="1" id="KW-1133">Transmembrane helix</keyword>
<evidence type="ECO:0000313" key="2">
    <source>
        <dbReference type="EMBL" id="MBB5433691.1"/>
    </source>
</evidence>
<feature type="transmembrane region" description="Helical" evidence="1">
    <location>
        <begin position="56"/>
        <end position="78"/>
    </location>
</feature>
<reference evidence="2 3" key="1">
    <citation type="submission" date="2020-08" db="EMBL/GenBank/DDBJ databases">
        <title>Sequencing the genomes of 1000 actinobacteria strains.</title>
        <authorList>
            <person name="Klenk H.-P."/>
        </authorList>
    </citation>
    <scope>NUCLEOTIDE SEQUENCE [LARGE SCALE GENOMIC DNA]</scope>
    <source>
        <strain evidence="2 3">DSM 44551</strain>
    </source>
</reference>
<feature type="transmembrane region" description="Helical" evidence="1">
    <location>
        <begin position="21"/>
        <end position="44"/>
    </location>
</feature>
<dbReference type="AlphaFoldDB" id="A0A7W8VEN8"/>
<gene>
    <name evidence="2" type="ORF">HDA36_003775</name>
</gene>